<dbReference type="GO" id="GO:0042301">
    <property type="term" value="F:phosphate ion binding"/>
    <property type="evidence" value="ECO:0007669"/>
    <property type="project" value="InterPro"/>
</dbReference>
<evidence type="ECO:0000259" key="8">
    <source>
        <dbReference type="Pfam" id="PF12849"/>
    </source>
</evidence>
<dbReference type="InterPro" id="IPR024370">
    <property type="entry name" value="PBP_domain"/>
</dbReference>
<dbReference type="RefSeq" id="WP_093396216.1">
    <property type="nucleotide sequence ID" value="NZ_FOUU01000012.1"/>
</dbReference>
<comment type="function">
    <text evidence="1">Part of the ABC transporter complex PstSACB involved in phosphate import.</text>
</comment>
<evidence type="ECO:0000256" key="2">
    <source>
        <dbReference type="ARBA" id="ARBA00008725"/>
    </source>
</evidence>
<feature type="domain" description="PBP" evidence="8">
    <location>
        <begin position="24"/>
        <end position="308"/>
    </location>
</feature>
<dbReference type="GO" id="GO:0043190">
    <property type="term" value="C:ATP-binding cassette (ABC) transporter complex"/>
    <property type="evidence" value="ECO:0007669"/>
    <property type="project" value="InterPro"/>
</dbReference>
<evidence type="ECO:0000256" key="3">
    <source>
        <dbReference type="ARBA" id="ARBA00011529"/>
    </source>
</evidence>
<name>A0A1I4VX34_9BACT</name>
<comment type="subunit">
    <text evidence="3">The complex is composed of two ATP-binding proteins (PstB), two transmembrane proteins (PstC and PstA) and a solute-binding protein (PstS).</text>
</comment>
<dbReference type="PANTHER" id="PTHR42996:SF1">
    <property type="entry name" value="PHOSPHATE-BINDING PROTEIN PSTS"/>
    <property type="match status" value="1"/>
</dbReference>
<organism evidence="9 10">
    <name type="scientific">Thermodesulforhabdus norvegica</name>
    <dbReference type="NCBI Taxonomy" id="39841"/>
    <lineage>
        <taxon>Bacteria</taxon>
        <taxon>Pseudomonadati</taxon>
        <taxon>Thermodesulfobacteriota</taxon>
        <taxon>Syntrophobacteria</taxon>
        <taxon>Syntrophobacterales</taxon>
        <taxon>Thermodesulforhabdaceae</taxon>
        <taxon>Thermodesulforhabdus</taxon>
    </lineage>
</organism>
<gene>
    <name evidence="9" type="ORF">SAMN05660836_02484</name>
</gene>
<dbReference type="PANTHER" id="PTHR42996">
    <property type="entry name" value="PHOSPHATE-BINDING PROTEIN PSTS"/>
    <property type="match status" value="1"/>
</dbReference>
<proteinExistence type="inferred from homology"/>
<sequence>MKRLLAIFLPVVAAFIFSATAGYGAESLTGAGATFPYPLYDKWFSIYHQVTGVKVNYQAIGSGGGIRQLLSRVVDFGGTDAFMSDEELSKAPGEILHIPTCLGAVAITYNIPGNPELKLTGDVIADIFLGKITRWNDSRITELNPGIELPDMKIIVVHRSDGSGTTFIFSDYLSKVSPEWKEKVGRGKSLNWPAGLGAKGNAGVAGMVKQMAGSIGYVELIYAEQNKMPVALVKNRAGNFIKPSLASVSAAANVELPPDTRVSITDTESPEGYPISSFTWIIFYKEQSYDNRSRERAEALAKLLWWMIHEGQKYNESLLYAKLPPKAVEKAEAIIKTMTYNGAPLVNW</sequence>
<dbReference type="GO" id="GO:0035435">
    <property type="term" value="P:phosphate ion transmembrane transport"/>
    <property type="evidence" value="ECO:0007669"/>
    <property type="project" value="InterPro"/>
</dbReference>
<evidence type="ECO:0000256" key="5">
    <source>
        <dbReference type="ARBA" id="ARBA00022592"/>
    </source>
</evidence>
<dbReference type="Pfam" id="PF12849">
    <property type="entry name" value="PBP_like_2"/>
    <property type="match status" value="1"/>
</dbReference>
<evidence type="ECO:0000313" key="9">
    <source>
        <dbReference type="EMBL" id="SFN05556.1"/>
    </source>
</evidence>
<dbReference type="InterPro" id="IPR005673">
    <property type="entry name" value="ABC_phos-bd_PstS"/>
</dbReference>
<reference evidence="9 10" key="1">
    <citation type="submission" date="2016-10" db="EMBL/GenBank/DDBJ databases">
        <authorList>
            <person name="de Groot N.N."/>
        </authorList>
    </citation>
    <scope>NUCLEOTIDE SEQUENCE [LARGE SCALE GENOMIC DNA]</scope>
    <source>
        <strain evidence="9 10">DSM 9990</strain>
    </source>
</reference>
<dbReference type="STRING" id="39841.SAMN05660836_02484"/>
<dbReference type="Proteomes" id="UP000199611">
    <property type="component" value="Unassembled WGS sequence"/>
</dbReference>
<dbReference type="PIRSF" id="PIRSF002756">
    <property type="entry name" value="PstS"/>
    <property type="match status" value="1"/>
</dbReference>
<evidence type="ECO:0000313" key="10">
    <source>
        <dbReference type="Proteomes" id="UP000199611"/>
    </source>
</evidence>
<evidence type="ECO:0000256" key="6">
    <source>
        <dbReference type="PIRNR" id="PIRNR002756"/>
    </source>
</evidence>
<comment type="similarity">
    <text evidence="2 6">Belongs to the PstS family.</text>
</comment>
<dbReference type="EMBL" id="FOUU01000012">
    <property type="protein sequence ID" value="SFN05556.1"/>
    <property type="molecule type" value="Genomic_DNA"/>
</dbReference>
<evidence type="ECO:0000256" key="7">
    <source>
        <dbReference type="SAM" id="SignalP"/>
    </source>
</evidence>
<dbReference type="Gene3D" id="3.40.190.10">
    <property type="entry name" value="Periplasmic binding protein-like II"/>
    <property type="match status" value="2"/>
</dbReference>
<keyword evidence="5 6" id="KW-0592">Phosphate transport</keyword>
<dbReference type="AlphaFoldDB" id="A0A1I4VX34"/>
<dbReference type="OrthoDB" id="9801510at2"/>
<evidence type="ECO:0000256" key="4">
    <source>
        <dbReference type="ARBA" id="ARBA00022448"/>
    </source>
</evidence>
<dbReference type="InterPro" id="IPR050962">
    <property type="entry name" value="Phosphate-bind_PstS"/>
</dbReference>
<keyword evidence="10" id="KW-1185">Reference proteome</keyword>
<dbReference type="SUPFAM" id="SSF53850">
    <property type="entry name" value="Periplasmic binding protein-like II"/>
    <property type="match status" value="1"/>
</dbReference>
<feature type="chain" id="PRO_5011538650" description="Phosphate-binding protein" evidence="7">
    <location>
        <begin position="22"/>
        <end position="348"/>
    </location>
</feature>
<evidence type="ECO:0000256" key="1">
    <source>
        <dbReference type="ARBA" id="ARBA00002841"/>
    </source>
</evidence>
<accession>A0A1I4VX34</accession>
<keyword evidence="4 6" id="KW-0813">Transport</keyword>
<keyword evidence="7" id="KW-0732">Signal</keyword>
<dbReference type="NCBIfam" id="TIGR00975">
    <property type="entry name" value="3a0107s03"/>
    <property type="match status" value="1"/>
</dbReference>
<protein>
    <recommendedName>
        <fullName evidence="6">Phosphate-binding protein</fullName>
    </recommendedName>
</protein>
<feature type="signal peptide" evidence="7">
    <location>
        <begin position="1"/>
        <end position="21"/>
    </location>
</feature>
<dbReference type="CDD" id="cd13565">
    <property type="entry name" value="PBP2_PstS"/>
    <property type="match status" value="1"/>
</dbReference>